<evidence type="ECO:0000256" key="1">
    <source>
        <dbReference type="ARBA" id="ARBA00023125"/>
    </source>
</evidence>
<dbReference type="SUPFAM" id="SSF47413">
    <property type="entry name" value="lambda repressor-like DNA-binding domains"/>
    <property type="match status" value="1"/>
</dbReference>
<dbReference type="SMART" id="SM00530">
    <property type="entry name" value="HTH_XRE"/>
    <property type="match status" value="1"/>
</dbReference>
<dbReference type="PROSITE" id="PS50943">
    <property type="entry name" value="HTH_CROC1"/>
    <property type="match status" value="1"/>
</dbReference>
<dbReference type="GO" id="GO:0003677">
    <property type="term" value="F:DNA binding"/>
    <property type="evidence" value="ECO:0007669"/>
    <property type="project" value="UniProtKB-KW"/>
</dbReference>
<keyword evidence="3" id="KW-0812">Transmembrane</keyword>
<feature type="transmembrane region" description="Helical" evidence="3">
    <location>
        <begin position="127"/>
        <end position="144"/>
    </location>
</feature>
<feature type="transmembrane region" description="Helical" evidence="3">
    <location>
        <begin position="105"/>
        <end position="121"/>
    </location>
</feature>
<proteinExistence type="predicted"/>
<feature type="domain" description="HTH cro/C1-type" evidence="4">
    <location>
        <begin position="6"/>
        <end position="60"/>
    </location>
</feature>
<dbReference type="CDD" id="cd00093">
    <property type="entry name" value="HTH_XRE"/>
    <property type="match status" value="1"/>
</dbReference>
<dbReference type="InterPro" id="IPR025962">
    <property type="entry name" value="SdpI/YhfL"/>
</dbReference>
<dbReference type="Pfam" id="PF13630">
    <property type="entry name" value="SdpI"/>
    <property type="match status" value="1"/>
</dbReference>
<dbReference type="Gene3D" id="1.10.260.40">
    <property type="entry name" value="lambda repressor-like DNA-binding domains"/>
    <property type="match status" value="1"/>
</dbReference>
<dbReference type="InterPro" id="IPR001387">
    <property type="entry name" value="Cro/C1-type_HTH"/>
</dbReference>
<feature type="transmembrane region" description="Helical" evidence="3">
    <location>
        <begin position="240"/>
        <end position="262"/>
    </location>
</feature>
<dbReference type="InterPro" id="IPR010982">
    <property type="entry name" value="Lambda_DNA-bd_dom_sf"/>
</dbReference>
<sequence>MIGDNIRALRRERGMSQEQLAVGLHVVRQTISKWEKGLSVPDADILVQLAALLQVPVSQLLGSPAPTAPSAPTAELSEQLAQLNQQLAQQVRAYRTLRQIENKRHLILCLTFLALLLAMALRRCPVAAAVAVGLCILAALAVLYRNLALLTSPTDGNCRLGAIRVTTLFHVVLLLLCTAVAVLLGTGVLKLTQNSEKWLATAILSVVILFSGAVSPKLPFNRHTGLRLPWTVRDRDTWDLAHRLLGIISPAAVVLYIAGLVAVPCFEVVTLAVMCLWLGVPSLLSLVYYTRKMRGRL</sequence>
<protein>
    <submittedName>
        <fullName evidence="5">Transcriptional repressor DicA</fullName>
    </submittedName>
</protein>
<keyword evidence="3" id="KW-1133">Transmembrane helix</keyword>
<evidence type="ECO:0000259" key="4">
    <source>
        <dbReference type="PROSITE" id="PS50943"/>
    </source>
</evidence>
<name>A0A1C6JES8_9FIRM</name>
<keyword evidence="2" id="KW-0175">Coiled coil</keyword>
<feature type="coiled-coil region" evidence="2">
    <location>
        <begin position="73"/>
        <end position="100"/>
    </location>
</feature>
<evidence type="ECO:0000256" key="2">
    <source>
        <dbReference type="SAM" id="Coils"/>
    </source>
</evidence>
<evidence type="ECO:0000313" key="5">
    <source>
        <dbReference type="EMBL" id="SCJ80519.1"/>
    </source>
</evidence>
<keyword evidence="1" id="KW-0238">DNA-binding</keyword>
<reference evidence="5" key="1">
    <citation type="submission" date="2015-09" db="EMBL/GenBank/DDBJ databases">
        <authorList>
            <consortium name="Pathogen Informatics"/>
        </authorList>
    </citation>
    <scope>NUCLEOTIDE SEQUENCE</scope>
    <source>
        <strain evidence="5">2789STDY5834896</strain>
    </source>
</reference>
<dbReference type="PANTHER" id="PTHR46558:SF3">
    <property type="entry name" value="TRANSCRIPTIONAL REGULATOR"/>
    <property type="match status" value="1"/>
</dbReference>
<feature type="transmembrane region" description="Helical" evidence="3">
    <location>
        <begin position="198"/>
        <end position="220"/>
    </location>
</feature>
<feature type="transmembrane region" description="Helical" evidence="3">
    <location>
        <begin position="165"/>
        <end position="186"/>
    </location>
</feature>
<evidence type="ECO:0000256" key="3">
    <source>
        <dbReference type="SAM" id="Phobius"/>
    </source>
</evidence>
<dbReference type="EMBL" id="FMHG01000001">
    <property type="protein sequence ID" value="SCJ80519.1"/>
    <property type="molecule type" value="Genomic_DNA"/>
</dbReference>
<feature type="transmembrane region" description="Helical" evidence="3">
    <location>
        <begin position="268"/>
        <end position="289"/>
    </location>
</feature>
<organism evidence="5">
    <name type="scientific">uncultured Anaerotruncus sp</name>
    <dbReference type="NCBI Taxonomy" id="905011"/>
    <lineage>
        <taxon>Bacteria</taxon>
        <taxon>Bacillati</taxon>
        <taxon>Bacillota</taxon>
        <taxon>Clostridia</taxon>
        <taxon>Eubacteriales</taxon>
        <taxon>Oscillospiraceae</taxon>
        <taxon>Anaerotruncus</taxon>
        <taxon>environmental samples</taxon>
    </lineage>
</organism>
<dbReference type="PANTHER" id="PTHR46558">
    <property type="entry name" value="TRACRIPTIONAL REGULATORY PROTEIN-RELATED-RELATED"/>
    <property type="match status" value="1"/>
</dbReference>
<keyword evidence="3" id="KW-0472">Membrane</keyword>
<dbReference type="Pfam" id="PF01381">
    <property type="entry name" value="HTH_3"/>
    <property type="match status" value="1"/>
</dbReference>
<gene>
    <name evidence="5" type="ORF">SAMEA3545359_02137</name>
</gene>
<dbReference type="AlphaFoldDB" id="A0A1C6JES8"/>
<accession>A0A1C6JES8</accession>